<evidence type="ECO:0000256" key="3">
    <source>
        <dbReference type="ARBA" id="ARBA00023015"/>
    </source>
</evidence>
<evidence type="ECO:0000259" key="13">
    <source>
        <dbReference type="Pfam" id="PF22940"/>
    </source>
</evidence>
<reference evidence="15" key="1">
    <citation type="submission" date="2021-02" db="EMBL/GenBank/DDBJ databases">
        <authorList>
            <person name="Nowell W R."/>
        </authorList>
    </citation>
    <scope>NUCLEOTIDE SEQUENCE</scope>
</reference>
<dbReference type="FunFam" id="1.25.40.800:FF:000001">
    <property type="entry name" value="CCR4-NOT transcription complex subunit 1"/>
    <property type="match status" value="1"/>
</dbReference>
<dbReference type="Gene3D" id="1.25.40.840">
    <property type="entry name" value="CCR4-NOT transcription complex subunit 1 TTP binding domain"/>
    <property type="match status" value="1"/>
</dbReference>
<keyword evidence="3" id="KW-0805">Transcription regulation</keyword>
<feature type="domain" description="CCR4-NOT transcription complex subunit 1 TTP binding" evidence="11">
    <location>
        <begin position="796"/>
        <end position="952"/>
    </location>
</feature>
<evidence type="ECO:0000256" key="7">
    <source>
        <dbReference type="SAM" id="MobiDB-lite"/>
    </source>
</evidence>
<dbReference type="EMBL" id="CAJNOT010001042">
    <property type="protein sequence ID" value="CAF1134058.1"/>
    <property type="molecule type" value="Genomic_DNA"/>
</dbReference>
<evidence type="ECO:0000256" key="5">
    <source>
        <dbReference type="ARBA" id="ARBA00023242"/>
    </source>
</evidence>
<dbReference type="GO" id="GO:0017148">
    <property type="term" value="P:negative regulation of translation"/>
    <property type="evidence" value="ECO:0007669"/>
    <property type="project" value="InterPro"/>
</dbReference>
<feature type="domain" description="CCR4-NOT transcription complex subunit 1" evidence="9">
    <location>
        <begin position="1532"/>
        <end position="1589"/>
    </location>
</feature>
<feature type="region of interest" description="Disordered" evidence="7">
    <location>
        <begin position="1489"/>
        <end position="1536"/>
    </location>
</feature>
<keyword evidence="2" id="KW-0678">Repressor</keyword>
<feature type="compositionally biased region" description="Low complexity" evidence="7">
    <location>
        <begin position="1492"/>
        <end position="1532"/>
    </location>
</feature>
<dbReference type="Pfam" id="PF25097">
    <property type="entry name" value="ARM_Cnot1"/>
    <property type="match status" value="1"/>
</dbReference>
<feature type="domain" description="CCR4-Not complex component Not1 C-terminal" evidence="8">
    <location>
        <begin position="2108"/>
        <end position="2458"/>
    </location>
</feature>
<feature type="domain" description="CCR4-NOT transcription complex subunit 1" evidence="9">
    <location>
        <begin position="1396"/>
        <end position="1503"/>
    </location>
</feature>
<comment type="similarity">
    <text evidence="6">Belongs to the CNOT1 family.</text>
</comment>
<feature type="region of interest" description="Disordered" evidence="7">
    <location>
        <begin position="1317"/>
        <end position="1363"/>
    </location>
</feature>
<dbReference type="FunFam" id="1.25.40.180:FF:000012">
    <property type="entry name" value="Ccr4-Not transcription complex subunit"/>
    <property type="match status" value="1"/>
</dbReference>
<evidence type="ECO:0000313" key="16">
    <source>
        <dbReference type="Proteomes" id="UP000663864"/>
    </source>
</evidence>
<dbReference type="InterPro" id="IPR055454">
    <property type="entry name" value="CNOT1-like_NOT1_connector"/>
</dbReference>
<keyword evidence="5" id="KW-0539">Nucleus</keyword>
<dbReference type="Pfam" id="PF22940">
    <property type="entry name" value="CNOT1_1st"/>
    <property type="match status" value="1"/>
</dbReference>
<comment type="caution">
    <text evidence="15">The sequence shown here is derived from an EMBL/GenBank/DDBJ whole genome shotgun (WGS) entry which is preliminary data.</text>
</comment>
<gene>
    <name evidence="15" type="ORF">ZHD862_LOCUS19293</name>
</gene>
<feature type="domain" description="CCR4-NOT transcription complex subunit 1 N-terminal" evidence="13">
    <location>
        <begin position="27"/>
        <end position="227"/>
    </location>
</feature>
<feature type="domain" description="CCR4-NOT transcription complex subunit 1 CAF1-binding" evidence="10">
    <location>
        <begin position="1043"/>
        <end position="1264"/>
    </location>
</feature>
<evidence type="ECO:0000259" key="9">
    <source>
        <dbReference type="Pfam" id="PF12842"/>
    </source>
</evidence>
<keyword evidence="4" id="KW-0804">Transcription</keyword>
<feature type="domain" description="CCR4-NOT transcription complex subunit 1 HEAT repeat" evidence="12">
    <location>
        <begin position="509"/>
        <end position="667"/>
    </location>
</feature>
<feature type="domain" description="CCR4-NOT transcription complex subunit 1-like NOT1 connector" evidence="14">
    <location>
        <begin position="1665"/>
        <end position="1865"/>
    </location>
</feature>
<evidence type="ECO:0000313" key="15">
    <source>
        <dbReference type="EMBL" id="CAF1134058.1"/>
    </source>
</evidence>
<dbReference type="GO" id="GO:0060090">
    <property type="term" value="F:molecular adaptor activity"/>
    <property type="evidence" value="ECO:0007669"/>
    <property type="project" value="TreeGrafter"/>
</dbReference>
<evidence type="ECO:0000256" key="1">
    <source>
        <dbReference type="ARBA" id="ARBA00004123"/>
    </source>
</evidence>
<dbReference type="GO" id="GO:0000289">
    <property type="term" value="P:nuclear-transcribed mRNA poly(A) tail shortening"/>
    <property type="evidence" value="ECO:0007669"/>
    <property type="project" value="UniProtKB-ARBA"/>
</dbReference>
<protein>
    <recommendedName>
        <fullName evidence="17">CCR4-NOT transcription complex subunit 1</fullName>
    </recommendedName>
</protein>
<dbReference type="Pfam" id="PF04054">
    <property type="entry name" value="Not1"/>
    <property type="match status" value="1"/>
</dbReference>
<dbReference type="GO" id="GO:0005634">
    <property type="term" value="C:nucleus"/>
    <property type="evidence" value="ECO:0007669"/>
    <property type="project" value="UniProtKB-SubCell"/>
</dbReference>
<evidence type="ECO:0000256" key="6">
    <source>
        <dbReference type="ARBA" id="ARBA00025717"/>
    </source>
</evidence>
<organism evidence="15 16">
    <name type="scientific">Rotaria sordida</name>
    <dbReference type="NCBI Taxonomy" id="392033"/>
    <lineage>
        <taxon>Eukaryota</taxon>
        <taxon>Metazoa</taxon>
        <taxon>Spiralia</taxon>
        <taxon>Gnathifera</taxon>
        <taxon>Rotifera</taxon>
        <taxon>Eurotatoria</taxon>
        <taxon>Bdelloidea</taxon>
        <taxon>Philodinida</taxon>
        <taxon>Philodinidae</taxon>
        <taxon>Rotaria</taxon>
    </lineage>
</organism>
<accession>A0A814RII9</accession>
<dbReference type="Gene3D" id="1.25.40.180">
    <property type="match status" value="1"/>
</dbReference>
<dbReference type="InterPro" id="IPR055104">
    <property type="entry name" value="CNOT1_1st"/>
</dbReference>
<dbReference type="Gene3D" id="1.25.40.790">
    <property type="match status" value="1"/>
</dbReference>
<dbReference type="Proteomes" id="UP000663864">
    <property type="component" value="Unassembled WGS sequence"/>
</dbReference>
<dbReference type="Pfam" id="PF16417">
    <property type="entry name" value="CNOT1_TTP_bind"/>
    <property type="match status" value="1"/>
</dbReference>
<dbReference type="InterPro" id="IPR032191">
    <property type="entry name" value="CNOT1_CAF1_bind"/>
</dbReference>
<dbReference type="InterPro" id="IPR032194">
    <property type="entry name" value="CNOT1_HEAT"/>
</dbReference>
<dbReference type="GO" id="GO:0030015">
    <property type="term" value="C:CCR4-NOT core complex"/>
    <property type="evidence" value="ECO:0007669"/>
    <property type="project" value="InterPro"/>
</dbReference>
<dbReference type="InterPro" id="IPR032193">
    <property type="entry name" value="CNOT1_TTP_bind"/>
</dbReference>
<dbReference type="InterPro" id="IPR007196">
    <property type="entry name" value="CCR4-Not_Not1_C"/>
</dbReference>
<dbReference type="CDD" id="cd20710">
    <property type="entry name" value="NOT1_connector"/>
    <property type="match status" value="1"/>
</dbReference>
<dbReference type="InterPro" id="IPR040398">
    <property type="entry name" value="Not1"/>
</dbReference>
<evidence type="ECO:0000259" key="11">
    <source>
        <dbReference type="Pfam" id="PF16417"/>
    </source>
</evidence>
<dbReference type="Pfam" id="PF16418">
    <property type="entry name" value="CNOT1_HEAT"/>
    <property type="match status" value="1"/>
</dbReference>
<sequence>MNLDAVSTALAQISFTIKSLSKKNFKNSLTEIANLVSEHGFEAERHLYQTLISYLDLQSIEQNGSLIKRSENIHLNYWLQEIPSLISKPNFVTLICYAFDTAITQQSLKLPSPPSNEFLTSLCKLFKLNRAQELIFVFALQNSIHTELQLLIHEHIQQRLPEFIRIASGDNGMNETGLIDLSTEVLHSLLLFIQQYISNDSIGPLIKSEEFEKFLDVLRKEYPRERIGNNGSVILLPLLYSSHNLSIDLTSNQLLSDSNNLPTTVWQMDGSLADVILEMGYNFTACVEDCRNALIHFGLQELKPSTIARMLSVMIKTHSGHNENTHIYDSNGTDIIINNEKNSLQTWNVDTFVLAINDLVPTVNWKDVVKELDQPGFIVRDRQALVLLVTALRRALPVELYIDLLYGRWNNVEGQLSWIAQATRHPDIFCFGDHPAHPVLIDCLKHPLDDTKETWTWRSLNLIECLLRIADTGLYSTVLEIFRHGIQRSGELIFLGLLQLHTVWTTLKQELLQLIIPTFLANSPNANPLLNYMWNSQHHTTALRTTLLTSLADWYNRANDNEQQQRLSRVLEVVQDLKTLPTLLGAQPMTFILDLACLASRRGYLKLDKWLSDKLREHQELFVQTTIQYVRKKAPQLLLPPPLSKDDINFKSIINAETINVLLTVLQLALPLITNNELIQEIQTMLSTAKILNTLTSTTTTTITTTTTGNIFSNTNLNEQTLQRPNSISLSLNPQQLYHHSTSFTPSPTNPSSGLSLTAQLRSLLSSSGNDPLAIGSSSSSTTTATTTTSMGEIADVDVYFKRLYSKTNNPPPISVDEFLDIMTRCKDSQIQREKDVFNNGIRNLFEEYKFYIQYPERELHLTAQLFGGLFERGLFQQQALIAAYRAILEGLKKPTGTNLWNFAVTALDRCKARIREQPTFLQGLRSLITYSEIPLNIREYLEYGTKTNIQQQFDPLRTLTPTSNLTSSTTVSPQPQISHSTMNTSNMFPRMNSGPPITNQQQYVTGNGGVGRENPAQKGPSLTQNANIRTLMSDPSYLLVRIKPPPEQINDKIAFTFNNLSFANLSQKAEELKDVLGNDEQLWKWVAQYLVMKRASIEPNFHSLYAGFINTINVNILYDTVLTETHRNIKILLLSDKQMNNIPDRALLKNLGHWLGIITIAKNKPILATDLEIKSLVIEAYHMGSQELLYVVPFVAKILESCTRSKIFQQPNPWLMGIMSVLAEMHSSPDFKLNLKFEIEVLCRQLQIQLTDLPIHHTLSNKEYFDKIEKQLSNNNRQSSGITPLVYQSQQSTNSTSTSSSLYNDPAILNYHQLSTNQQSSTATSSSSSSSVLPIPIQQQQQQQQQTLPGTSSSSSSTLPPVPKYKLSDFKPSIFQSLSSMLEINPNILLFQHHPRLKTYIHSPIEQAINESLQTVQRSLKVATSAAETIVRKDFLLNPDEQQLRTSARNMVAYLSSGLVLITARPALQDQIQSYIKTHLQTVLGVPQVPTTNSTTTTNNNNNNNNNNDSSSSSSSTNTTTTTTTSNGTTNDQLSSQTREMIHQAATEIAASNIELCCCLLQRITIHRAIQLIDQRLASDIEIRQRCRLEGRQLPTATTVAEFQSDRLLEPIRLRYGPLSSHQLAIYEDFVHFIPGFKPSDNEKRDLVTIDETGPSVWDRLIAEIDQIISTQHNQTFANALQRLLENVNILRTNLHNQTSPNAPQVALNNVLNIIIYNLLEHYTLQSQTQDGENLERFKNVHMSVLKLLVEIRLHMSLINKQLTKAWLECPNELKFNVYAVNQLLRNRLLDIRQMDTHVAQLIDSGNNPALHFAVNFLRNCVIEQPCCVDSDIASILDSLHRISLIGKQPAEAVRDLLEIIRLNYTSLTTNNETNSTNDTNNTNTQSTVKIDKLAIISLSVISNGHKYLTSNDEIETTTIANKAKHILSDWVTLTMTQTNRISQQQSFQGVFNQMNMQGLFRSDDTIAKFLRMTIQLCVNSVYDIIRQAPPITSSSSSSSSSSTVTTQQAHYTRCHQGIDSLCRFLSLLTTHTSDINNYGARIHLINRILGILAAHCFADHEEQGDQFHPLAYQRIILNLFQESTAAVTSNMSNTTPGVDVSSANEYVMYYIYLAFTNCLHLLRPQRVPGFAFAWLEIVAHRTFMSRLLLSAGRFTRQTHNMYALLLVDALRLVTPFIRSGEHAQSFQVYFKGILKTFMLLLHDFPEFLCEHYYQFCDALPLIAHQLRNIVLSAFPKHMRCPDPFLVNFKVDMLNDISIVPVIAYNFSQNIQPPKFKQNLDSYLRTRAPVTFLSELRSYLQQGADPGSHYNIRMLNALVLYVATQALSTLNNKTNGQPLMSSITHSAHMDIFQNLAVDLDTEGRYIFLNAMANHLRYPNTHTHYFSYTLLYLFAEANSEALQEQIVRVLLERLVANRPHPWGLLITFLELVRNPNLKLWSREFMSISPDVKRLLTTLTRGFPHIPNAPIGTQQQQQAAIS</sequence>
<comment type="subcellular location">
    <subcellularLocation>
        <location evidence="1">Nucleus</location>
    </subcellularLocation>
</comment>
<dbReference type="PANTHER" id="PTHR13162">
    <property type="entry name" value="CCR4-NOT TRANSCRIPTION COMPLEX"/>
    <property type="match status" value="1"/>
</dbReference>
<evidence type="ECO:0000259" key="12">
    <source>
        <dbReference type="Pfam" id="PF16418"/>
    </source>
</evidence>
<evidence type="ECO:0008006" key="17">
    <source>
        <dbReference type="Google" id="ProtNLM"/>
    </source>
</evidence>
<dbReference type="InterPro" id="IPR038535">
    <property type="entry name" value="CNOT1_TTP_bind_sf"/>
</dbReference>
<dbReference type="PANTHER" id="PTHR13162:SF8">
    <property type="entry name" value="CCR4-NOT TRANSCRIPTION COMPLEX SUBUNIT 1"/>
    <property type="match status" value="1"/>
</dbReference>
<evidence type="ECO:0000259" key="14">
    <source>
        <dbReference type="Pfam" id="PF25097"/>
    </source>
</evidence>
<dbReference type="Pfam" id="PF12842">
    <property type="entry name" value="DUF3819"/>
    <property type="match status" value="2"/>
</dbReference>
<dbReference type="GO" id="GO:0000932">
    <property type="term" value="C:P-body"/>
    <property type="evidence" value="ECO:0007669"/>
    <property type="project" value="TreeGrafter"/>
</dbReference>
<name>A0A814RII9_9BILA</name>
<evidence type="ECO:0000259" key="10">
    <source>
        <dbReference type="Pfam" id="PF16415"/>
    </source>
</evidence>
<evidence type="ECO:0000256" key="4">
    <source>
        <dbReference type="ARBA" id="ARBA00023163"/>
    </source>
</evidence>
<feature type="compositionally biased region" description="Low complexity" evidence="7">
    <location>
        <begin position="1317"/>
        <end position="1360"/>
    </location>
</feature>
<evidence type="ECO:0000259" key="8">
    <source>
        <dbReference type="Pfam" id="PF04054"/>
    </source>
</evidence>
<dbReference type="InterPro" id="IPR024557">
    <property type="entry name" value="CNOT1_dom_4"/>
</dbReference>
<evidence type="ECO:0000256" key="2">
    <source>
        <dbReference type="ARBA" id="ARBA00022491"/>
    </source>
</evidence>
<proteinExistence type="inferred from homology"/>
<dbReference type="Pfam" id="PF16415">
    <property type="entry name" value="CNOT1_CAF1_bind"/>
    <property type="match status" value="1"/>
</dbReference>
<dbReference type="Gene3D" id="1.25.40.800">
    <property type="match status" value="1"/>
</dbReference>